<dbReference type="EMBL" id="REGN01005624">
    <property type="protein sequence ID" value="RNA12743.1"/>
    <property type="molecule type" value="Genomic_DNA"/>
</dbReference>
<name>A0A3M7QN88_BRAPC</name>
<accession>A0A3M7QN88</accession>
<protein>
    <submittedName>
        <fullName evidence="1">Uncharacterized protein</fullName>
    </submittedName>
</protein>
<keyword evidence="2" id="KW-1185">Reference proteome</keyword>
<evidence type="ECO:0000313" key="1">
    <source>
        <dbReference type="EMBL" id="RNA12743.1"/>
    </source>
</evidence>
<dbReference type="AlphaFoldDB" id="A0A3M7QN88"/>
<gene>
    <name evidence="1" type="ORF">BpHYR1_032132</name>
</gene>
<sequence>MLKISCSELKEIEVFKLNYIVMKEKKIKEFKVPNIVLTEIEKTILIFLNKNLGNLEGFKYHQKWIIREKLEASYADQSPGFKILNSEEEIYA</sequence>
<comment type="caution">
    <text evidence="1">The sequence shown here is derived from an EMBL/GenBank/DDBJ whole genome shotgun (WGS) entry which is preliminary data.</text>
</comment>
<organism evidence="1 2">
    <name type="scientific">Brachionus plicatilis</name>
    <name type="common">Marine rotifer</name>
    <name type="synonym">Brachionus muelleri</name>
    <dbReference type="NCBI Taxonomy" id="10195"/>
    <lineage>
        <taxon>Eukaryota</taxon>
        <taxon>Metazoa</taxon>
        <taxon>Spiralia</taxon>
        <taxon>Gnathifera</taxon>
        <taxon>Rotifera</taxon>
        <taxon>Eurotatoria</taxon>
        <taxon>Monogononta</taxon>
        <taxon>Pseudotrocha</taxon>
        <taxon>Ploima</taxon>
        <taxon>Brachionidae</taxon>
        <taxon>Brachionus</taxon>
    </lineage>
</organism>
<dbReference type="Proteomes" id="UP000276133">
    <property type="component" value="Unassembled WGS sequence"/>
</dbReference>
<proteinExistence type="predicted"/>
<evidence type="ECO:0000313" key="2">
    <source>
        <dbReference type="Proteomes" id="UP000276133"/>
    </source>
</evidence>
<reference evidence="1 2" key="1">
    <citation type="journal article" date="2018" name="Sci. Rep.">
        <title>Genomic signatures of local adaptation to the degree of environmental predictability in rotifers.</title>
        <authorList>
            <person name="Franch-Gras L."/>
            <person name="Hahn C."/>
            <person name="Garcia-Roger E.M."/>
            <person name="Carmona M.J."/>
            <person name="Serra M."/>
            <person name="Gomez A."/>
        </authorList>
    </citation>
    <scope>NUCLEOTIDE SEQUENCE [LARGE SCALE GENOMIC DNA]</scope>
    <source>
        <strain evidence="1">HYR1</strain>
    </source>
</reference>